<protein>
    <submittedName>
        <fullName evidence="2">Alpha/beta hydrolase family protein</fullName>
    </submittedName>
</protein>
<keyword evidence="3" id="KW-1185">Reference proteome</keyword>
<dbReference type="InterPro" id="IPR029058">
    <property type="entry name" value="AB_hydrolase_fold"/>
</dbReference>
<dbReference type="Pfam" id="PF12697">
    <property type="entry name" value="Abhydrolase_6"/>
    <property type="match status" value="1"/>
</dbReference>
<dbReference type="SUPFAM" id="SSF53474">
    <property type="entry name" value="alpha/beta-Hydrolases"/>
    <property type="match status" value="1"/>
</dbReference>
<evidence type="ECO:0000313" key="3">
    <source>
        <dbReference type="Proteomes" id="UP000216345"/>
    </source>
</evidence>
<dbReference type="PANTHER" id="PTHR37017:SF11">
    <property type="entry name" value="ESTERASE_LIPASE_THIOESTERASE DOMAIN-CONTAINING PROTEIN"/>
    <property type="match status" value="1"/>
</dbReference>
<dbReference type="EMBL" id="NNRK01000020">
    <property type="protein sequence ID" value="OYR17255.1"/>
    <property type="molecule type" value="Genomic_DNA"/>
</dbReference>
<evidence type="ECO:0000259" key="1">
    <source>
        <dbReference type="Pfam" id="PF12697"/>
    </source>
</evidence>
<dbReference type="RefSeq" id="WP_094574718.1">
    <property type="nucleotide sequence ID" value="NZ_JBHEEL010000012.1"/>
</dbReference>
<dbReference type="InterPro" id="IPR000073">
    <property type="entry name" value="AB_hydrolase_1"/>
</dbReference>
<gene>
    <name evidence="2" type="ORF">CEV32_3985</name>
</gene>
<dbReference type="Proteomes" id="UP000216345">
    <property type="component" value="Unassembled WGS sequence"/>
</dbReference>
<name>A0A256FQW6_9HYPH</name>
<dbReference type="Gene3D" id="3.40.50.1820">
    <property type="entry name" value="alpha/beta hydrolase"/>
    <property type="match status" value="1"/>
</dbReference>
<keyword evidence="2" id="KW-0378">Hydrolase</keyword>
<proteinExistence type="predicted"/>
<dbReference type="GO" id="GO:0016787">
    <property type="term" value="F:hydrolase activity"/>
    <property type="evidence" value="ECO:0007669"/>
    <property type="project" value="UniProtKB-KW"/>
</dbReference>
<evidence type="ECO:0000313" key="2">
    <source>
        <dbReference type="EMBL" id="OYR17255.1"/>
    </source>
</evidence>
<dbReference type="OrthoDB" id="9814966at2"/>
<dbReference type="AlphaFoldDB" id="A0A256FQW6"/>
<dbReference type="InterPro" id="IPR052897">
    <property type="entry name" value="Sec-Metab_Biosynth_Hydrolase"/>
</dbReference>
<sequence>MATFILIPGGWQGGWVYRNLADILTRHGHNVVPVTLSGLGNVPAPMTNLESHIGEVAELVQSQTCDDLVLVGQSYGGMVMSGVADINPTPIRALIYVDAYVPDSGDSVWSLTTPRFRDMFVAGAAADGLNCAPPPSLDSRCRPHPIGTFLQSITLTGRWRDVPRKTFVGAHGWEGSPFLELYRRLSHQPDWTTFSLNCGHNVARLEPKALSRILLEQN</sequence>
<dbReference type="eggNOG" id="COG0596">
    <property type="taxonomic scope" value="Bacteria"/>
</dbReference>
<accession>A0A256FQW6</accession>
<comment type="caution">
    <text evidence="2">The sequence shown here is derived from an EMBL/GenBank/DDBJ whole genome shotgun (WGS) entry which is preliminary data.</text>
</comment>
<organism evidence="2 3">
    <name type="scientific">Brucella rhizosphaerae</name>
    <dbReference type="NCBI Taxonomy" id="571254"/>
    <lineage>
        <taxon>Bacteria</taxon>
        <taxon>Pseudomonadati</taxon>
        <taxon>Pseudomonadota</taxon>
        <taxon>Alphaproteobacteria</taxon>
        <taxon>Hyphomicrobiales</taxon>
        <taxon>Brucellaceae</taxon>
        <taxon>Brucella/Ochrobactrum group</taxon>
        <taxon>Brucella</taxon>
    </lineage>
</organism>
<reference evidence="2 3" key="1">
    <citation type="submission" date="2017-07" db="EMBL/GenBank/DDBJ databases">
        <title>Phylogenetic study on the rhizospheric bacterium Ochrobactrum sp. A44.</title>
        <authorList>
            <person name="Krzyzanowska D.M."/>
            <person name="Ossowicki A."/>
            <person name="Rajewska M."/>
            <person name="Maciag T."/>
            <person name="Kaczynski Z."/>
            <person name="Czerwicka M."/>
            <person name="Jafra S."/>
        </authorList>
    </citation>
    <scope>NUCLEOTIDE SEQUENCE [LARGE SCALE GENOMIC DNA]</scope>
    <source>
        <strain evidence="2 3">PR17</strain>
    </source>
</reference>
<dbReference type="PANTHER" id="PTHR37017">
    <property type="entry name" value="AB HYDROLASE-1 DOMAIN-CONTAINING PROTEIN-RELATED"/>
    <property type="match status" value="1"/>
</dbReference>
<feature type="domain" description="AB hydrolase-1" evidence="1">
    <location>
        <begin position="5"/>
        <end position="210"/>
    </location>
</feature>